<evidence type="ECO:0000256" key="2">
    <source>
        <dbReference type="ARBA" id="ARBA00022630"/>
    </source>
</evidence>
<evidence type="ECO:0000313" key="6">
    <source>
        <dbReference type="Proteomes" id="UP000008801"/>
    </source>
</evidence>
<sequence>MTRQYWRASNMLNPVPAVMVSCADKEGRANVMTAAWAGTICSDPVMVSVSIRKERYSHQIIKDTKEFVINLTTASLAKATDYVGVRSGRDIDKFSLEGDLKLTKQPSKCVKAPSILESPVCLECKVKDIIELGTHDMFIGEVVCTSVDDAYLDENGRLDLQKADLIAYSHGEYYRLGTKNRKVWFFCSKEKTQEKKIVNSTIVFYTSRAV</sequence>
<dbReference type="PROSITE" id="PS51257">
    <property type="entry name" value="PROKAR_LIPOPROTEIN"/>
    <property type="match status" value="1"/>
</dbReference>
<dbReference type="InterPro" id="IPR012349">
    <property type="entry name" value="Split_barrel_FMN-bd"/>
</dbReference>
<reference evidence="5 6" key="2">
    <citation type="submission" date="2010-03" db="EMBL/GenBank/DDBJ databases">
        <authorList>
            <person name="Pajon A."/>
        </authorList>
    </citation>
    <scope>NUCLEOTIDE SEQUENCE [LARGE SCALE GENOMIC DNA]</scope>
    <source>
        <strain evidence="5 6">T2-87</strain>
    </source>
</reference>
<dbReference type="EMBL" id="FP929041">
    <property type="protein sequence ID" value="CBK89144.1"/>
    <property type="molecule type" value="Genomic_DNA"/>
</dbReference>
<keyword evidence="2" id="KW-0285">Flavoprotein</keyword>
<dbReference type="Proteomes" id="UP000008801">
    <property type="component" value="Chromosome"/>
</dbReference>
<dbReference type="AlphaFoldDB" id="D4JG22"/>
<dbReference type="PANTHER" id="PTHR43567:SF1">
    <property type="entry name" value="FLAVOREDOXIN"/>
    <property type="match status" value="1"/>
</dbReference>
<gene>
    <name evidence="5" type="ORF">EC1_19100</name>
</gene>
<reference evidence="5 6" key="1">
    <citation type="submission" date="2010-03" db="EMBL/GenBank/DDBJ databases">
        <title>The genome sequence of Eubacterium cylindroides T2-87.</title>
        <authorList>
            <consortium name="metaHIT consortium -- http://www.metahit.eu/"/>
            <person name="Pajon A."/>
            <person name="Turner K."/>
            <person name="Parkhill J."/>
            <person name="Duncan S."/>
            <person name="Flint H."/>
        </authorList>
    </citation>
    <scope>NUCLEOTIDE SEQUENCE [LARGE SCALE GENOMIC DNA]</scope>
    <source>
        <strain evidence="5 6">T2-87</strain>
    </source>
</reference>
<dbReference type="GO" id="GO:0016646">
    <property type="term" value="F:oxidoreductase activity, acting on the CH-NH group of donors, NAD or NADP as acceptor"/>
    <property type="evidence" value="ECO:0007669"/>
    <property type="project" value="UniProtKB-ARBA"/>
</dbReference>
<evidence type="ECO:0000313" key="5">
    <source>
        <dbReference type="EMBL" id="CBK89144.1"/>
    </source>
</evidence>
<proteinExistence type="inferred from homology"/>
<dbReference type="GO" id="GO:0010181">
    <property type="term" value="F:FMN binding"/>
    <property type="evidence" value="ECO:0007669"/>
    <property type="project" value="InterPro"/>
</dbReference>
<dbReference type="PATRIC" id="fig|717960.3.peg.1385"/>
<comment type="similarity">
    <text evidence="3">Belongs to the flavoredoxin family.</text>
</comment>
<dbReference type="Pfam" id="PF01613">
    <property type="entry name" value="Flavin_Reduct"/>
    <property type="match status" value="1"/>
</dbReference>
<evidence type="ECO:0000256" key="1">
    <source>
        <dbReference type="ARBA" id="ARBA00001917"/>
    </source>
</evidence>
<dbReference type="SMART" id="SM00903">
    <property type="entry name" value="Flavin_Reduct"/>
    <property type="match status" value="1"/>
</dbReference>
<protein>
    <submittedName>
        <fullName evidence="5">Conserved protein/domain typically associated with flavoprotein oxygenases, DIM6/NTAB family</fullName>
    </submittedName>
</protein>
<organism evidence="5 6">
    <name type="scientific">Faecalitalea cylindroides T2-87</name>
    <dbReference type="NCBI Taxonomy" id="717960"/>
    <lineage>
        <taxon>Bacteria</taxon>
        <taxon>Bacillati</taxon>
        <taxon>Bacillota</taxon>
        <taxon>Erysipelotrichia</taxon>
        <taxon>Erysipelotrichales</taxon>
        <taxon>Erysipelotrichaceae</taxon>
        <taxon>Faecalitalea</taxon>
    </lineage>
</organism>
<dbReference type="KEGG" id="euc:EC1_19100"/>
<dbReference type="SUPFAM" id="SSF50475">
    <property type="entry name" value="FMN-binding split barrel"/>
    <property type="match status" value="1"/>
</dbReference>
<dbReference type="Gene3D" id="2.30.110.10">
    <property type="entry name" value="Electron Transport, Fmn-binding Protein, Chain A"/>
    <property type="match status" value="1"/>
</dbReference>
<comment type="cofactor">
    <cofactor evidence="1">
        <name>FMN</name>
        <dbReference type="ChEBI" id="CHEBI:58210"/>
    </cofactor>
</comment>
<dbReference type="InterPro" id="IPR002563">
    <property type="entry name" value="Flavin_Rdtase-like_dom"/>
</dbReference>
<dbReference type="HOGENOM" id="CLU_059021_5_1_9"/>
<feature type="domain" description="Flavin reductase like" evidence="4">
    <location>
        <begin position="11"/>
        <end position="161"/>
    </location>
</feature>
<name>D4JG22_9FIRM</name>
<evidence type="ECO:0000259" key="4">
    <source>
        <dbReference type="SMART" id="SM00903"/>
    </source>
</evidence>
<dbReference type="PANTHER" id="PTHR43567">
    <property type="entry name" value="FLAVOREDOXIN-RELATED-RELATED"/>
    <property type="match status" value="1"/>
</dbReference>
<dbReference type="InterPro" id="IPR052174">
    <property type="entry name" value="Flavoredoxin"/>
</dbReference>
<dbReference type="STRING" id="717960.EC1_19100"/>
<accession>D4JG22</accession>
<evidence type="ECO:0000256" key="3">
    <source>
        <dbReference type="ARBA" id="ARBA00038054"/>
    </source>
</evidence>